<dbReference type="Proteomes" id="UP000799444">
    <property type="component" value="Unassembled WGS sequence"/>
</dbReference>
<evidence type="ECO:0000256" key="1">
    <source>
        <dbReference type="SAM" id="MobiDB-lite"/>
    </source>
</evidence>
<gene>
    <name evidence="2" type="ORF">EJ04DRAFT_593862</name>
</gene>
<feature type="compositionally biased region" description="Polar residues" evidence="1">
    <location>
        <begin position="192"/>
        <end position="214"/>
    </location>
</feature>
<proteinExistence type="predicted"/>
<keyword evidence="3" id="KW-1185">Reference proteome</keyword>
<dbReference type="OrthoDB" id="3943081at2759"/>
<sequence length="331" mass="35953">MGYKLEPRPVDTPQPGGRIEKAGDVIIKKSRALAIDSGLPRGLLAAELVITAINILNHTLIKRLDWRTPSELVHGRKPIVSHFELIGAKADNTDLGDIQYALPEELAEVLDIPDLEYPTDEELAYALLPQAQPNDPDASPSNPMILEEDDQILSSLEDIEAFEQDIVNAHAKRPEGAGRQYLTPGSMPPRQQPANIGSQDSSVQNTSISSQTSSHGREASISGDLLNSDKEDDDDGGEGMAPKDPAWKGYHPLAEGDTVPDQLRNNAPQRGPHLDAAKKKGLQKGMDESMIIPGGHSSRRNQAHAVYLGTFSACIDPLRNMNTEPSVTRIH</sequence>
<evidence type="ECO:0000313" key="3">
    <source>
        <dbReference type="Proteomes" id="UP000799444"/>
    </source>
</evidence>
<accession>A0A9P4UTH9</accession>
<dbReference type="EMBL" id="ML996309">
    <property type="protein sequence ID" value="KAF2727842.1"/>
    <property type="molecule type" value="Genomic_DNA"/>
</dbReference>
<name>A0A9P4UTH9_9PLEO</name>
<dbReference type="AlphaFoldDB" id="A0A9P4UTH9"/>
<organism evidence="2 3">
    <name type="scientific">Polyplosphaeria fusca</name>
    <dbReference type="NCBI Taxonomy" id="682080"/>
    <lineage>
        <taxon>Eukaryota</taxon>
        <taxon>Fungi</taxon>
        <taxon>Dikarya</taxon>
        <taxon>Ascomycota</taxon>
        <taxon>Pezizomycotina</taxon>
        <taxon>Dothideomycetes</taxon>
        <taxon>Pleosporomycetidae</taxon>
        <taxon>Pleosporales</taxon>
        <taxon>Tetraplosphaeriaceae</taxon>
        <taxon>Polyplosphaeria</taxon>
    </lineage>
</organism>
<protein>
    <submittedName>
        <fullName evidence="2">Uncharacterized protein</fullName>
    </submittedName>
</protein>
<reference evidence="2" key="1">
    <citation type="journal article" date="2020" name="Stud. Mycol.">
        <title>101 Dothideomycetes genomes: a test case for predicting lifestyles and emergence of pathogens.</title>
        <authorList>
            <person name="Haridas S."/>
            <person name="Albert R."/>
            <person name="Binder M."/>
            <person name="Bloem J."/>
            <person name="Labutti K."/>
            <person name="Salamov A."/>
            <person name="Andreopoulos B."/>
            <person name="Baker S."/>
            <person name="Barry K."/>
            <person name="Bills G."/>
            <person name="Bluhm B."/>
            <person name="Cannon C."/>
            <person name="Castanera R."/>
            <person name="Culley D."/>
            <person name="Daum C."/>
            <person name="Ezra D."/>
            <person name="Gonzalez J."/>
            <person name="Henrissat B."/>
            <person name="Kuo A."/>
            <person name="Liang C."/>
            <person name="Lipzen A."/>
            <person name="Lutzoni F."/>
            <person name="Magnuson J."/>
            <person name="Mondo S."/>
            <person name="Nolan M."/>
            <person name="Ohm R."/>
            <person name="Pangilinan J."/>
            <person name="Park H.-J."/>
            <person name="Ramirez L."/>
            <person name="Alfaro M."/>
            <person name="Sun H."/>
            <person name="Tritt A."/>
            <person name="Yoshinaga Y."/>
            <person name="Zwiers L.-H."/>
            <person name="Turgeon B."/>
            <person name="Goodwin S."/>
            <person name="Spatafora J."/>
            <person name="Crous P."/>
            <person name="Grigoriev I."/>
        </authorList>
    </citation>
    <scope>NUCLEOTIDE SEQUENCE</scope>
    <source>
        <strain evidence="2">CBS 125425</strain>
    </source>
</reference>
<comment type="caution">
    <text evidence="2">The sequence shown here is derived from an EMBL/GenBank/DDBJ whole genome shotgun (WGS) entry which is preliminary data.</text>
</comment>
<evidence type="ECO:0000313" key="2">
    <source>
        <dbReference type="EMBL" id="KAF2727842.1"/>
    </source>
</evidence>
<feature type="region of interest" description="Disordered" evidence="1">
    <location>
        <begin position="173"/>
        <end position="287"/>
    </location>
</feature>